<evidence type="ECO:0000313" key="2">
    <source>
        <dbReference type="Proteomes" id="UP001151760"/>
    </source>
</evidence>
<comment type="caution">
    <text evidence="1">The sequence shown here is derived from an EMBL/GenBank/DDBJ whole genome shotgun (WGS) entry which is preliminary data.</text>
</comment>
<organism evidence="1 2">
    <name type="scientific">Tanacetum coccineum</name>
    <dbReference type="NCBI Taxonomy" id="301880"/>
    <lineage>
        <taxon>Eukaryota</taxon>
        <taxon>Viridiplantae</taxon>
        <taxon>Streptophyta</taxon>
        <taxon>Embryophyta</taxon>
        <taxon>Tracheophyta</taxon>
        <taxon>Spermatophyta</taxon>
        <taxon>Magnoliopsida</taxon>
        <taxon>eudicotyledons</taxon>
        <taxon>Gunneridae</taxon>
        <taxon>Pentapetalae</taxon>
        <taxon>asterids</taxon>
        <taxon>campanulids</taxon>
        <taxon>Asterales</taxon>
        <taxon>Asteraceae</taxon>
        <taxon>Asteroideae</taxon>
        <taxon>Anthemideae</taxon>
        <taxon>Anthemidinae</taxon>
        <taxon>Tanacetum</taxon>
    </lineage>
</organism>
<proteinExistence type="predicted"/>
<gene>
    <name evidence="1" type="ORF">Tco_1090434</name>
</gene>
<reference evidence="1" key="1">
    <citation type="journal article" date="2022" name="Int. J. Mol. Sci.">
        <title>Draft Genome of Tanacetum Coccineum: Genomic Comparison of Closely Related Tanacetum-Family Plants.</title>
        <authorList>
            <person name="Yamashiro T."/>
            <person name="Shiraishi A."/>
            <person name="Nakayama K."/>
            <person name="Satake H."/>
        </authorList>
    </citation>
    <scope>NUCLEOTIDE SEQUENCE</scope>
</reference>
<reference evidence="1" key="2">
    <citation type="submission" date="2022-01" db="EMBL/GenBank/DDBJ databases">
        <authorList>
            <person name="Yamashiro T."/>
            <person name="Shiraishi A."/>
            <person name="Satake H."/>
            <person name="Nakayama K."/>
        </authorList>
    </citation>
    <scope>NUCLEOTIDE SEQUENCE</scope>
</reference>
<accession>A0ABQ5I5A8</accession>
<name>A0ABQ5I5A8_9ASTR</name>
<dbReference type="Proteomes" id="UP001151760">
    <property type="component" value="Unassembled WGS sequence"/>
</dbReference>
<keyword evidence="2" id="KW-1185">Reference proteome</keyword>
<sequence length="67" mass="7725">MQHSHSNDDTCFCMDVIDEVTEEELDALLNDSEPFSTTSEKISESSLDHEFEEFMVIKIEEIPEQEA</sequence>
<protein>
    <submittedName>
        <fullName evidence="1">Uncharacterized protein</fullName>
    </submittedName>
</protein>
<dbReference type="EMBL" id="BQNB010020341">
    <property type="protein sequence ID" value="GJT94916.1"/>
    <property type="molecule type" value="Genomic_DNA"/>
</dbReference>
<evidence type="ECO:0000313" key="1">
    <source>
        <dbReference type="EMBL" id="GJT94916.1"/>
    </source>
</evidence>